<name>A0A1L9MYG4_ASPTC</name>
<evidence type="ECO:0000313" key="3">
    <source>
        <dbReference type="Proteomes" id="UP000184304"/>
    </source>
</evidence>
<gene>
    <name evidence="2" type="ORF">ASPTUDRAFT_192342</name>
</gene>
<evidence type="ECO:0000256" key="1">
    <source>
        <dbReference type="SAM" id="Phobius"/>
    </source>
</evidence>
<dbReference type="VEuPathDB" id="FungiDB:ASPTUDRAFT_192342"/>
<keyword evidence="1" id="KW-0812">Transmembrane</keyword>
<keyword evidence="1" id="KW-0472">Membrane</keyword>
<reference evidence="3" key="1">
    <citation type="journal article" date="2017" name="Genome Biol.">
        <title>Comparative genomics reveals high biological diversity and specific adaptations in the industrially and medically important fungal genus Aspergillus.</title>
        <authorList>
            <person name="de Vries R.P."/>
            <person name="Riley R."/>
            <person name="Wiebenga A."/>
            <person name="Aguilar-Osorio G."/>
            <person name="Amillis S."/>
            <person name="Uchima C.A."/>
            <person name="Anderluh G."/>
            <person name="Asadollahi M."/>
            <person name="Askin M."/>
            <person name="Barry K."/>
            <person name="Battaglia E."/>
            <person name="Bayram O."/>
            <person name="Benocci T."/>
            <person name="Braus-Stromeyer S.A."/>
            <person name="Caldana C."/>
            <person name="Canovas D."/>
            <person name="Cerqueira G.C."/>
            <person name="Chen F."/>
            <person name="Chen W."/>
            <person name="Choi C."/>
            <person name="Clum A."/>
            <person name="Dos Santos R.A."/>
            <person name="Damasio A.R."/>
            <person name="Diallinas G."/>
            <person name="Emri T."/>
            <person name="Fekete E."/>
            <person name="Flipphi M."/>
            <person name="Freyberg S."/>
            <person name="Gallo A."/>
            <person name="Gournas C."/>
            <person name="Habgood R."/>
            <person name="Hainaut M."/>
            <person name="Harispe M.L."/>
            <person name="Henrissat B."/>
            <person name="Hilden K.S."/>
            <person name="Hope R."/>
            <person name="Hossain A."/>
            <person name="Karabika E."/>
            <person name="Karaffa L."/>
            <person name="Karanyi Z."/>
            <person name="Krasevec N."/>
            <person name="Kuo A."/>
            <person name="Kusch H."/>
            <person name="LaButti K."/>
            <person name="Lagendijk E.L."/>
            <person name="Lapidus A."/>
            <person name="Levasseur A."/>
            <person name="Lindquist E."/>
            <person name="Lipzen A."/>
            <person name="Logrieco A.F."/>
            <person name="MacCabe A."/>
            <person name="Maekelae M.R."/>
            <person name="Malavazi I."/>
            <person name="Melin P."/>
            <person name="Meyer V."/>
            <person name="Mielnichuk N."/>
            <person name="Miskei M."/>
            <person name="Molnar A.P."/>
            <person name="Mule G."/>
            <person name="Ngan C.Y."/>
            <person name="Orejas M."/>
            <person name="Orosz E."/>
            <person name="Ouedraogo J.P."/>
            <person name="Overkamp K.M."/>
            <person name="Park H.-S."/>
            <person name="Perrone G."/>
            <person name="Piumi F."/>
            <person name="Punt P.J."/>
            <person name="Ram A.F."/>
            <person name="Ramon A."/>
            <person name="Rauscher S."/>
            <person name="Record E."/>
            <person name="Riano-Pachon D.M."/>
            <person name="Robert V."/>
            <person name="Roehrig J."/>
            <person name="Ruller R."/>
            <person name="Salamov A."/>
            <person name="Salih N.S."/>
            <person name="Samson R.A."/>
            <person name="Sandor E."/>
            <person name="Sanguinetti M."/>
            <person name="Schuetze T."/>
            <person name="Sepcic K."/>
            <person name="Shelest E."/>
            <person name="Sherlock G."/>
            <person name="Sophianopoulou V."/>
            <person name="Squina F.M."/>
            <person name="Sun H."/>
            <person name="Susca A."/>
            <person name="Todd R.B."/>
            <person name="Tsang A."/>
            <person name="Unkles S.E."/>
            <person name="van de Wiele N."/>
            <person name="van Rossen-Uffink D."/>
            <person name="Oliveira J.V."/>
            <person name="Vesth T.C."/>
            <person name="Visser J."/>
            <person name="Yu J.-H."/>
            <person name="Zhou M."/>
            <person name="Andersen M.R."/>
            <person name="Archer D.B."/>
            <person name="Baker S.E."/>
            <person name="Benoit I."/>
            <person name="Brakhage A.A."/>
            <person name="Braus G.H."/>
            <person name="Fischer R."/>
            <person name="Frisvad J.C."/>
            <person name="Goldman G.H."/>
            <person name="Houbraken J."/>
            <person name="Oakley B."/>
            <person name="Pocsi I."/>
            <person name="Scazzocchio C."/>
            <person name="Seiboth B."/>
            <person name="vanKuyk P.A."/>
            <person name="Wortman J."/>
            <person name="Dyer P.S."/>
            <person name="Grigoriev I.V."/>
        </authorList>
    </citation>
    <scope>NUCLEOTIDE SEQUENCE [LARGE SCALE GENOMIC DNA]</scope>
    <source>
        <strain evidence="3">CBS 134.48</strain>
    </source>
</reference>
<dbReference type="Proteomes" id="UP000184304">
    <property type="component" value="Unassembled WGS sequence"/>
</dbReference>
<proteinExistence type="predicted"/>
<keyword evidence="3" id="KW-1185">Reference proteome</keyword>
<keyword evidence="1" id="KW-1133">Transmembrane helix</keyword>
<feature type="transmembrane region" description="Helical" evidence="1">
    <location>
        <begin position="66"/>
        <end position="89"/>
    </location>
</feature>
<accession>A0A1L9MYG4</accession>
<dbReference type="EMBL" id="KV878205">
    <property type="protein sequence ID" value="OJI82061.1"/>
    <property type="molecule type" value="Genomic_DNA"/>
</dbReference>
<dbReference type="AlphaFoldDB" id="A0A1L9MYG4"/>
<evidence type="ECO:0000313" key="2">
    <source>
        <dbReference type="EMBL" id="OJI82061.1"/>
    </source>
</evidence>
<protein>
    <submittedName>
        <fullName evidence="2">Uncharacterized protein</fullName>
    </submittedName>
</protein>
<sequence length="127" mass="14158">MPSVQRSSQSTVVSPTRLFPEIVSSVMNKYVHSLFMTSKSSSLKCITEMTSVPLNISFVSKKERHYLCVAAACSSLKGIFQLMIFFVWICTLLRQTFSDFKIVDDDSCAKRKAVSSSKLDIGSSIKN</sequence>
<organism evidence="2 3">
    <name type="scientific">Aspergillus tubingensis (strain CBS 134.48)</name>
    <dbReference type="NCBI Taxonomy" id="767770"/>
    <lineage>
        <taxon>Eukaryota</taxon>
        <taxon>Fungi</taxon>
        <taxon>Dikarya</taxon>
        <taxon>Ascomycota</taxon>
        <taxon>Pezizomycotina</taxon>
        <taxon>Eurotiomycetes</taxon>
        <taxon>Eurotiomycetidae</taxon>
        <taxon>Eurotiales</taxon>
        <taxon>Aspergillaceae</taxon>
        <taxon>Aspergillus</taxon>
        <taxon>Aspergillus subgen. Circumdati</taxon>
    </lineage>
</organism>